<dbReference type="PANTHER" id="PTHR30143:SF0">
    <property type="entry name" value="2-KETO-4-PENTENOATE HYDRATASE"/>
    <property type="match status" value="1"/>
</dbReference>
<keyword evidence="2" id="KW-1185">Reference proteome</keyword>
<dbReference type="GO" id="GO:0008684">
    <property type="term" value="F:2-oxopent-4-enoate hydratase activity"/>
    <property type="evidence" value="ECO:0007669"/>
    <property type="project" value="UniProtKB-EC"/>
</dbReference>
<dbReference type="InterPro" id="IPR036663">
    <property type="entry name" value="Fumarylacetoacetase_C_sf"/>
</dbReference>
<accession>A0A347WEN4</accession>
<keyword evidence="1" id="KW-0456">Lyase</keyword>
<dbReference type="SUPFAM" id="SSF56529">
    <property type="entry name" value="FAH"/>
    <property type="match status" value="1"/>
</dbReference>
<evidence type="ECO:0000313" key="2">
    <source>
        <dbReference type="Proteomes" id="UP000264120"/>
    </source>
</evidence>
<organism evidence="1 2">
    <name type="scientific">Komagataeibacter saccharivorans</name>
    <dbReference type="NCBI Taxonomy" id="265959"/>
    <lineage>
        <taxon>Bacteria</taxon>
        <taxon>Pseudomonadati</taxon>
        <taxon>Pseudomonadota</taxon>
        <taxon>Alphaproteobacteria</taxon>
        <taxon>Acetobacterales</taxon>
        <taxon>Acetobacteraceae</taxon>
        <taxon>Komagataeibacter</taxon>
    </lineage>
</organism>
<dbReference type="EMBL" id="CP023036">
    <property type="protein sequence ID" value="AXY23327.1"/>
    <property type="molecule type" value="Genomic_DNA"/>
</dbReference>
<sequence>MPSSSPSPLVDLLVAIRRGDQPAPAGVDESLVPADMAQAYRVQDAVGRHMGPIGGWKVGASGPDAEPACAPIHTGTIFSDGATVPHALCRYLGVEAEIGYRFARALPPRDGEWTRDEVLDAIGTIHPVIEILDTRFEKPSSQPALVHAADQQNHGALIVGPGRADWRAIIPQTERVILRIDNDVRVDRIGGNAAGDPLRMLVWLANHASRRGIGIGRDVIVTTGSTMGTLFVAHGTDVDVSFAGLGHVRTHLA</sequence>
<reference evidence="1 2" key="1">
    <citation type="submission" date="2017-08" db="EMBL/GenBank/DDBJ databases">
        <title>Complete genome sequence of Gluconacetobacter saccharivorans CV1 isolated from Fermented Vinegar.</title>
        <authorList>
            <person name="Kim S.-Y."/>
        </authorList>
    </citation>
    <scope>NUCLEOTIDE SEQUENCE [LARGE SCALE GENOMIC DNA]</scope>
    <source>
        <strain evidence="1 2">CV1</strain>
    </source>
</reference>
<dbReference type="KEGG" id="ksc:CD178_02580"/>
<name>A0A347WEN4_9PROT</name>
<dbReference type="RefSeq" id="WP_174234120.1">
    <property type="nucleotide sequence ID" value="NZ_CALCQY010000036.1"/>
</dbReference>
<evidence type="ECO:0000313" key="1">
    <source>
        <dbReference type="EMBL" id="AXY23327.1"/>
    </source>
</evidence>
<gene>
    <name evidence="1" type="primary">mhpD_2</name>
    <name evidence="1" type="ORF">CD178_02580</name>
</gene>
<dbReference type="Gene3D" id="3.90.850.10">
    <property type="entry name" value="Fumarylacetoacetase-like, C-terminal domain"/>
    <property type="match status" value="1"/>
</dbReference>
<dbReference type="InterPro" id="IPR050772">
    <property type="entry name" value="Hydratase-Decarb/MhpD_sf"/>
</dbReference>
<protein>
    <submittedName>
        <fullName evidence="1">2-keto-4-pentenoate hydratase</fullName>
        <ecNumber evidence="1">4.2.1.80</ecNumber>
    </submittedName>
</protein>
<proteinExistence type="predicted"/>
<dbReference type="GO" id="GO:0005737">
    <property type="term" value="C:cytoplasm"/>
    <property type="evidence" value="ECO:0007669"/>
    <property type="project" value="TreeGrafter"/>
</dbReference>
<dbReference type="EC" id="4.2.1.80" evidence="1"/>
<dbReference type="Proteomes" id="UP000264120">
    <property type="component" value="Chromosome"/>
</dbReference>
<dbReference type="AlphaFoldDB" id="A0A347WEN4"/>
<dbReference type="PANTHER" id="PTHR30143">
    <property type="entry name" value="ACID HYDRATASE"/>
    <property type="match status" value="1"/>
</dbReference>